<evidence type="ECO:0000256" key="6">
    <source>
        <dbReference type="ARBA" id="ARBA00023022"/>
    </source>
</evidence>
<evidence type="ECO:0000256" key="3">
    <source>
        <dbReference type="ARBA" id="ARBA00022529"/>
    </source>
</evidence>
<dbReference type="SUPFAM" id="SSF53955">
    <property type="entry name" value="Lysozyme-like"/>
    <property type="match status" value="1"/>
</dbReference>
<evidence type="ECO:0000256" key="8">
    <source>
        <dbReference type="ARBA" id="ARBA00023295"/>
    </source>
</evidence>
<comment type="caution">
    <text evidence="11">The sequence shown here is derived from an EMBL/GenBank/DDBJ whole genome shotgun (WGS) entry which is preliminary data.</text>
</comment>
<comment type="catalytic activity">
    <reaction evidence="1">
        <text>Hydrolysis of (1-&gt;4)-beta-linkages between N-acetylmuramic acid and N-acetyl-D-glucosamine residues in a peptidoglycan and between N-acetyl-D-glucosamine residues in chitodextrins.</text>
        <dbReference type="EC" id="3.2.1.17"/>
    </reaction>
</comment>
<dbReference type="InterPro" id="IPR023346">
    <property type="entry name" value="Lysozyme-like_dom_sf"/>
</dbReference>
<protein>
    <recommendedName>
        <fullName evidence="2">lysozyme</fullName>
        <ecNumber evidence="2">3.2.1.17</ecNumber>
    </recommendedName>
</protein>
<feature type="disulfide bond" evidence="10">
    <location>
        <begin position="45"/>
        <end position="123"/>
    </location>
</feature>
<evidence type="ECO:0000313" key="11">
    <source>
        <dbReference type="EMBL" id="CAH1794936.1"/>
    </source>
</evidence>
<organism evidence="11 12">
    <name type="scientific">Owenia fusiformis</name>
    <name type="common">Polychaete worm</name>
    <dbReference type="NCBI Taxonomy" id="6347"/>
    <lineage>
        <taxon>Eukaryota</taxon>
        <taxon>Metazoa</taxon>
        <taxon>Spiralia</taxon>
        <taxon>Lophotrochozoa</taxon>
        <taxon>Annelida</taxon>
        <taxon>Polychaeta</taxon>
        <taxon>Sedentaria</taxon>
        <taxon>Canalipalpata</taxon>
        <taxon>Sabellida</taxon>
        <taxon>Oweniida</taxon>
        <taxon>Oweniidae</taxon>
        <taxon>Owenia</taxon>
    </lineage>
</organism>
<dbReference type="PANTHER" id="PTHR11195:SF13">
    <property type="entry name" value="INVERTEBRATE-TYPE LYSOZYME 2-RELATED"/>
    <property type="match status" value="1"/>
</dbReference>
<evidence type="ECO:0000256" key="1">
    <source>
        <dbReference type="ARBA" id="ARBA00000632"/>
    </source>
</evidence>
<dbReference type="PROSITE" id="PS51909">
    <property type="entry name" value="LYSOZYME_I"/>
    <property type="match status" value="1"/>
</dbReference>
<dbReference type="EC" id="3.2.1.17" evidence="2"/>
<feature type="disulfide bond" evidence="10">
    <location>
        <begin position="94"/>
        <end position="100"/>
    </location>
</feature>
<evidence type="ECO:0000256" key="7">
    <source>
        <dbReference type="ARBA" id="ARBA00023157"/>
    </source>
</evidence>
<accession>A0A8S4PNQ9</accession>
<keyword evidence="6" id="KW-0044">Antibiotic</keyword>
<gene>
    <name evidence="11" type="ORF">OFUS_LOCUS19550</name>
</gene>
<dbReference type="Proteomes" id="UP000749559">
    <property type="component" value="Unassembled WGS sequence"/>
</dbReference>
<evidence type="ECO:0000256" key="4">
    <source>
        <dbReference type="ARBA" id="ARBA00022638"/>
    </source>
</evidence>
<dbReference type="PANTHER" id="PTHR11195">
    <property type="entry name" value="DESTABILASE-RELATED"/>
    <property type="match status" value="1"/>
</dbReference>
<evidence type="ECO:0000256" key="5">
    <source>
        <dbReference type="ARBA" id="ARBA00022801"/>
    </source>
</evidence>
<keyword evidence="4" id="KW-0081">Bacteriolytic enzyme</keyword>
<keyword evidence="12" id="KW-1185">Reference proteome</keyword>
<dbReference type="EMBL" id="CAIIXF020000009">
    <property type="protein sequence ID" value="CAH1794936.1"/>
    <property type="molecule type" value="Genomic_DNA"/>
</dbReference>
<feature type="disulfide bond" evidence="10">
    <location>
        <begin position="62"/>
        <end position="71"/>
    </location>
</feature>
<name>A0A8S4PNQ9_OWEFU</name>
<dbReference type="Gene3D" id="1.10.530.10">
    <property type="match status" value="1"/>
</dbReference>
<evidence type="ECO:0000313" key="12">
    <source>
        <dbReference type="Proteomes" id="UP000749559"/>
    </source>
</evidence>
<feature type="disulfide bond" evidence="10">
    <location>
        <begin position="84"/>
        <end position="104"/>
    </location>
</feature>
<dbReference type="Pfam" id="PF05497">
    <property type="entry name" value="Destabilase"/>
    <property type="match status" value="1"/>
</dbReference>
<keyword evidence="7 10" id="KW-1015">Disulfide bond</keyword>
<keyword evidence="3" id="KW-0929">Antimicrobial</keyword>
<dbReference type="AlphaFoldDB" id="A0A8S4PNQ9"/>
<reference evidence="11" key="1">
    <citation type="submission" date="2022-03" db="EMBL/GenBank/DDBJ databases">
        <authorList>
            <person name="Martin C."/>
        </authorList>
    </citation>
    <scope>NUCLEOTIDE SEQUENCE</scope>
</reference>
<proteinExistence type="predicted"/>
<feature type="active site" description="Proton donor" evidence="9">
    <location>
        <position position="53"/>
    </location>
</feature>
<keyword evidence="8" id="KW-0326">Glycosidase</keyword>
<dbReference type="GO" id="GO:0042742">
    <property type="term" value="P:defense response to bacterium"/>
    <property type="evidence" value="ECO:0007669"/>
    <property type="project" value="UniProtKB-KW"/>
</dbReference>
<keyword evidence="5" id="KW-0378">Hydrolase</keyword>
<evidence type="ECO:0000256" key="9">
    <source>
        <dbReference type="PIRSR" id="PIRSR608597-1"/>
    </source>
</evidence>
<dbReference type="InterPro" id="IPR008597">
    <property type="entry name" value="Invert_lysozyme"/>
</dbReference>
<evidence type="ECO:0000256" key="10">
    <source>
        <dbReference type="PIRSR" id="PIRSR608597-3"/>
    </source>
</evidence>
<feature type="active site" description="Nucleophile" evidence="9">
    <location>
        <position position="65"/>
    </location>
</feature>
<dbReference type="OrthoDB" id="6337871at2759"/>
<dbReference type="GO" id="GO:0003796">
    <property type="term" value="F:lysozyme activity"/>
    <property type="evidence" value="ECO:0007669"/>
    <property type="project" value="UniProtKB-EC"/>
</dbReference>
<sequence>MSHNAEDVCSHNASGKMLKSVLSSMVILWLGGCIERHEATVSNDCMRCICKLEGCDNNLGSCNLDVGTYSCGPYQIKEPYYIDCYSPGAGWEACAQFRNCSERCVQSYMSRYSSSCTTATTDCERHARQHNGGPNGCSNPNTLWYWNWVKECIGDLTCTDQAGECKDVSEGCLGGAFQSNLCSGGVNRKCCIYNDGACTNSSGTCFYSTKKDCVGGEFESGLCGGPAERKCCVRDDSKCEALGGVCRDTSLGCDYGVFTTGNCDGPASRKCCGPRPEN</sequence>
<evidence type="ECO:0000256" key="2">
    <source>
        <dbReference type="ARBA" id="ARBA00012732"/>
    </source>
</evidence>
<dbReference type="GO" id="GO:0031640">
    <property type="term" value="P:killing of cells of another organism"/>
    <property type="evidence" value="ECO:0007669"/>
    <property type="project" value="UniProtKB-KW"/>
</dbReference>